<keyword evidence="3" id="KW-1185">Reference proteome</keyword>
<feature type="domain" description="Nucleotidyl transferase" evidence="1">
    <location>
        <begin position="7"/>
        <end position="183"/>
    </location>
</feature>
<dbReference type="OrthoDB" id="9779926at2"/>
<comment type="caution">
    <text evidence="2">The sequence shown here is derived from an EMBL/GenBank/DDBJ whole genome shotgun (WGS) entry which is preliminary data.</text>
</comment>
<reference evidence="2 3" key="1">
    <citation type="journal article" date="2016" name="Appl. Environ. Microbiol.">
        <title>Function and Phylogeny of Bacterial Butyryl Coenzyme A:Acetate Transferases and Their Diversity in the Proximal Colon of Swine.</title>
        <authorList>
            <person name="Trachsel J."/>
            <person name="Bayles D.O."/>
            <person name="Looft T."/>
            <person name="Levine U.Y."/>
            <person name="Allen H.K."/>
        </authorList>
    </citation>
    <scope>NUCLEOTIDE SEQUENCE [LARGE SCALE GENOMIC DNA]</scope>
    <source>
        <strain evidence="2 3">68-3-10</strain>
    </source>
</reference>
<dbReference type="STRING" id="1261640.BHK98_08155"/>
<evidence type="ECO:0000313" key="3">
    <source>
        <dbReference type="Proteomes" id="UP000187404"/>
    </source>
</evidence>
<name>A0A1Q9JIK4_9FIRM</name>
<dbReference type="EMBL" id="MJIE01000001">
    <property type="protein sequence ID" value="OLR56036.1"/>
    <property type="molecule type" value="Genomic_DNA"/>
</dbReference>
<dbReference type="RefSeq" id="WP_075713259.1">
    <property type="nucleotide sequence ID" value="NZ_MJIE01000001.1"/>
</dbReference>
<evidence type="ECO:0000313" key="2">
    <source>
        <dbReference type="EMBL" id="OLR56036.1"/>
    </source>
</evidence>
<organism evidence="2 3">
    <name type="scientific">Hornefia porci</name>
    <dbReference type="NCBI Taxonomy" id="2652292"/>
    <lineage>
        <taxon>Bacteria</taxon>
        <taxon>Bacillati</taxon>
        <taxon>Bacillota</taxon>
        <taxon>Clostridia</taxon>
        <taxon>Peptostreptococcales</taxon>
        <taxon>Anaerovoracaceae</taxon>
        <taxon>Hornefia</taxon>
    </lineage>
</organism>
<dbReference type="GO" id="GO:0016740">
    <property type="term" value="F:transferase activity"/>
    <property type="evidence" value="ECO:0007669"/>
    <property type="project" value="UniProtKB-KW"/>
</dbReference>
<dbReference type="InterPro" id="IPR029044">
    <property type="entry name" value="Nucleotide-diphossugar_trans"/>
</dbReference>
<protein>
    <submittedName>
        <fullName evidence="2">Nucleotidyltransferase</fullName>
    </submittedName>
</protein>
<evidence type="ECO:0000259" key="1">
    <source>
        <dbReference type="Pfam" id="PF00483"/>
    </source>
</evidence>
<sequence length="306" mass="34643">MDKPVLVVMAAGMGSRYGGLKQIDPVTEQGEILLDFSLYDGMMAGFDRVIFVIKEEHEEAFRELLDSRAGKYMKIEYAYQRLEDLPPGYRVPEGRVKPWGTCHAVLSARDRIDGPFAVINADDYYGPGAFASLYDYLENGGDKEKYDFAMVGYRLDKTLTENGYVSRGVCRVSDSGYLQSVVEHTRIQWRGSDVVFTEDDGVTWSGLDPHATVSMNFWGFTRSMLDEMQAGFPGFLDRALAENPLKAEYFLPSVVEELIRRGKASVKVLRSEDKWYGVTYKEDKESVMAALQSMKDKGLYPGRLWK</sequence>
<dbReference type="Proteomes" id="UP000187404">
    <property type="component" value="Unassembled WGS sequence"/>
</dbReference>
<dbReference type="AlphaFoldDB" id="A0A1Q9JIK4"/>
<keyword evidence="2" id="KW-0808">Transferase</keyword>
<dbReference type="Pfam" id="PF00483">
    <property type="entry name" value="NTP_transferase"/>
    <property type="match status" value="1"/>
</dbReference>
<proteinExistence type="predicted"/>
<dbReference type="InterPro" id="IPR005835">
    <property type="entry name" value="NTP_transferase_dom"/>
</dbReference>
<accession>A0A1Q9JIK4</accession>
<dbReference type="Gene3D" id="3.90.550.10">
    <property type="entry name" value="Spore Coat Polysaccharide Biosynthesis Protein SpsA, Chain A"/>
    <property type="match status" value="1"/>
</dbReference>
<dbReference type="SUPFAM" id="SSF53448">
    <property type="entry name" value="Nucleotide-diphospho-sugar transferases"/>
    <property type="match status" value="1"/>
</dbReference>
<gene>
    <name evidence="2" type="ORF">BHK98_08155</name>
</gene>